<sequence length="163" mass="19098">MDAASDFSTKMENLPKFALKQYSTHVAMIVIFVHNYVLDKNLECTCEDDELSCGLYMALPFFILFALRLWTDKTFKRIWKYTCGCCCRCKFFWVLVYHILKAACVGLLWVLFLLIDGDWYVCCYNTYKEHPDLGCKEKLNITEKERVLIAKLKNESMVSNSYS</sequence>
<reference evidence="2" key="1">
    <citation type="submission" date="2025-08" db="UniProtKB">
        <authorList>
            <consortium name="Ensembl"/>
        </authorList>
    </citation>
    <scope>IDENTIFICATION</scope>
</reference>
<keyword evidence="1" id="KW-1133">Transmembrane helix</keyword>
<dbReference type="Ensembl" id="ENSACIT00000026239.1">
    <property type="protein sequence ID" value="ENSACIP00000025569.1"/>
    <property type="gene ID" value="ENSACIG00000019818.1"/>
</dbReference>
<evidence type="ECO:0000313" key="3">
    <source>
        <dbReference type="Proteomes" id="UP000261340"/>
    </source>
</evidence>
<feature type="transmembrane region" description="Helical" evidence="1">
    <location>
        <begin position="91"/>
        <end position="115"/>
    </location>
</feature>
<proteinExistence type="predicted"/>
<keyword evidence="1" id="KW-0472">Membrane</keyword>
<accession>A0A3Q0SL76</accession>
<keyword evidence="1" id="KW-0812">Transmembrane</keyword>
<name>A0A3Q0SL76_AMPCI</name>
<evidence type="ECO:0000313" key="2">
    <source>
        <dbReference type="Ensembl" id="ENSACIP00000025569.1"/>
    </source>
</evidence>
<dbReference type="Proteomes" id="UP000261340">
    <property type="component" value="Unplaced"/>
</dbReference>
<keyword evidence="3" id="KW-1185">Reference proteome</keyword>
<protein>
    <submittedName>
        <fullName evidence="2">Uncharacterized protein</fullName>
    </submittedName>
</protein>
<reference evidence="2" key="2">
    <citation type="submission" date="2025-09" db="UniProtKB">
        <authorList>
            <consortium name="Ensembl"/>
        </authorList>
    </citation>
    <scope>IDENTIFICATION</scope>
</reference>
<evidence type="ECO:0000256" key="1">
    <source>
        <dbReference type="SAM" id="Phobius"/>
    </source>
</evidence>
<feature type="transmembrane region" description="Helical" evidence="1">
    <location>
        <begin position="54"/>
        <end position="70"/>
    </location>
</feature>
<dbReference type="GeneTree" id="ENSGT00940000178518"/>
<feature type="transmembrane region" description="Helical" evidence="1">
    <location>
        <begin position="21"/>
        <end position="38"/>
    </location>
</feature>
<dbReference type="AlphaFoldDB" id="A0A3Q0SL76"/>
<organism evidence="2 3">
    <name type="scientific">Amphilophus citrinellus</name>
    <name type="common">Midas cichlid</name>
    <name type="synonym">Cichlasoma citrinellum</name>
    <dbReference type="NCBI Taxonomy" id="61819"/>
    <lineage>
        <taxon>Eukaryota</taxon>
        <taxon>Metazoa</taxon>
        <taxon>Chordata</taxon>
        <taxon>Craniata</taxon>
        <taxon>Vertebrata</taxon>
        <taxon>Euteleostomi</taxon>
        <taxon>Actinopterygii</taxon>
        <taxon>Neopterygii</taxon>
        <taxon>Teleostei</taxon>
        <taxon>Neoteleostei</taxon>
        <taxon>Acanthomorphata</taxon>
        <taxon>Ovalentaria</taxon>
        <taxon>Cichlomorphae</taxon>
        <taxon>Cichliformes</taxon>
        <taxon>Cichlidae</taxon>
        <taxon>New World cichlids</taxon>
        <taxon>Cichlasomatinae</taxon>
        <taxon>Heroini</taxon>
        <taxon>Amphilophus</taxon>
    </lineage>
</organism>